<feature type="domain" description="CREG-like beta-barrel" evidence="1">
    <location>
        <begin position="11"/>
        <end position="153"/>
    </location>
</feature>
<name>A0A7W6CMB9_9HYPH</name>
<evidence type="ECO:0000313" key="3">
    <source>
        <dbReference type="Proteomes" id="UP000582090"/>
    </source>
</evidence>
<dbReference type="InterPro" id="IPR037119">
    <property type="entry name" value="Haem_oxidase_HugZ-like_sf"/>
</dbReference>
<sequence>MKDQPSVIRETDEEARRLARTLLRSARYAAIAVLDPKTGFPFASRVLLGTDIDGVPVILVSGLSAHTRALDADPRASLLTGEPGKGDPLAHARLTTQCRAAAVERGSAIHTRIRDRFLARHSKAKLYVDFPDFRFFRLIPESASLNGGFGRAYVLGGEELMIRSDANEELAACANEVVQDLLALEPDLARKTAITHKARMGAKWAICGVDCAGFDVISGDLLVRHEFDTPVNSRDELYSHISNMKYSIPEI</sequence>
<dbReference type="PANTHER" id="PTHR13343">
    <property type="entry name" value="CREG1 PROTEIN"/>
    <property type="match status" value="1"/>
</dbReference>
<reference evidence="2 3" key="1">
    <citation type="submission" date="2020-08" db="EMBL/GenBank/DDBJ databases">
        <title>Genomic Encyclopedia of Type Strains, Phase IV (KMG-IV): sequencing the most valuable type-strain genomes for metagenomic binning, comparative biology and taxonomic classification.</title>
        <authorList>
            <person name="Goeker M."/>
        </authorList>
    </citation>
    <scope>NUCLEOTIDE SEQUENCE [LARGE SCALE GENOMIC DNA]</scope>
    <source>
        <strain evidence="2 3">DSM 26575</strain>
    </source>
</reference>
<accession>A0A7W6CMB9</accession>
<dbReference type="Proteomes" id="UP000582090">
    <property type="component" value="Unassembled WGS sequence"/>
</dbReference>
<evidence type="ECO:0000313" key="2">
    <source>
        <dbReference type="EMBL" id="MBB3963707.1"/>
    </source>
</evidence>
<dbReference type="Gene3D" id="2.30.110.10">
    <property type="entry name" value="Electron Transport, Fmn-binding Protein, Chain A"/>
    <property type="match status" value="1"/>
</dbReference>
<organism evidence="2 3">
    <name type="scientific">Rhizobium metallidurans</name>
    <dbReference type="NCBI Taxonomy" id="1265931"/>
    <lineage>
        <taxon>Bacteria</taxon>
        <taxon>Pseudomonadati</taxon>
        <taxon>Pseudomonadota</taxon>
        <taxon>Alphaproteobacteria</taxon>
        <taxon>Hyphomicrobiales</taxon>
        <taxon>Rhizobiaceae</taxon>
        <taxon>Rhizobium/Agrobacterium group</taxon>
        <taxon>Rhizobium</taxon>
    </lineage>
</organism>
<dbReference type="InterPro" id="IPR012349">
    <property type="entry name" value="Split_barrel_FMN-bd"/>
</dbReference>
<comment type="caution">
    <text evidence="2">The sequence shown here is derived from an EMBL/GenBank/DDBJ whole genome shotgun (WGS) entry which is preliminary data.</text>
</comment>
<evidence type="ECO:0000259" key="1">
    <source>
        <dbReference type="Pfam" id="PF13883"/>
    </source>
</evidence>
<dbReference type="SUPFAM" id="SSF50475">
    <property type="entry name" value="FMN-binding split barrel"/>
    <property type="match status" value="1"/>
</dbReference>
<protein>
    <recommendedName>
        <fullName evidence="1">CREG-like beta-barrel domain-containing protein</fullName>
    </recommendedName>
</protein>
<dbReference type="Pfam" id="PF13883">
    <property type="entry name" value="CREG_beta-barrel"/>
    <property type="match status" value="1"/>
</dbReference>
<dbReference type="EMBL" id="JACIDW010000002">
    <property type="protein sequence ID" value="MBB3963707.1"/>
    <property type="molecule type" value="Genomic_DNA"/>
</dbReference>
<dbReference type="RefSeq" id="WP_183899388.1">
    <property type="nucleotide sequence ID" value="NZ_JACIDW010000002.1"/>
</dbReference>
<dbReference type="InterPro" id="IPR055343">
    <property type="entry name" value="CREG_beta-barrel"/>
</dbReference>
<dbReference type="PANTHER" id="PTHR13343:SF17">
    <property type="entry name" value="CELLULAR REPRESSOR OF E1A-STIMULATED GENES, ISOFORM A"/>
    <property type="match status" value="1"/>
</dbReference>
<gene>
    <name evidence="2" type="ORF">GGQ67_001332</name>
</gene>
<proteinExistence type="predicted"/>
<dbReference type="Gene3D" id="3.20.180.10">
    <property type="entry name" value="PNP-oxidase-like"/>
    <property type="match status" value="1"/>
</dbReference>
<dbReference type="AlphaFoldDB" id="A0A7W6CMB9"/>
<dbReference type="GO" id="GO:0005737">
    <property type="term" value="C:cytoplasm"/>
    <property type="evidence" value="ECO:0007669"/>
    <property type="project" value="UniProtKB-ARBA"/>
</dbReference>
<keyword evidence="3" id="KW-1185">Reference proteome</keyword>